<comment type="cofactor">
    <cofactor evidence="12">
        <name>Mn(2+)</name>
        <dbReference type="ChEBI" id="CHEBI:29035"/>
    </cofactor>
    <text evidence="12">Binds 2 manganese ions per subunit.</text>
</comment>
<keyword evidence="4 12" id="KW-0835">Urea cycle</keyword>
<comment type="pathway">
    <text evidence="1 12">Nitrogen metabolism; urea cycle; L-ornithine and urea from L-arginine: step 1/1.</text>
</comment>
<dbReference type="EMBL" id="JASAOG010000096">
    <property type="protein sequence ID" value="KAK0052262.1"/>
    <property type="molecule type" value="Genomic_DNA"/>
</dbReference>
<dbReference type="GO" id="GO:0006525">
    <property type="term" value="P:arginine metabolic process"/>
    <property type="evidence" value="ECO:0007669"/>
    <property type="project" value="UniProtKB-KW"/>
</dbReference>
<dbReference type="InterPro" id="IPR006035">
    <property type="entry name" value="Ureohydrolase"/>
</dbReference>
<sequence>MYLAPCHTFLQSTFELCDNSKLCLIRFSTANISMFVSSGLRFLKYKQLEHISFRPHRTKNDNKHRRHRQPRTKIKIVYRIPTPRPSDRPPRVGIIGGPLMYGQPLKGPDTAPDLLRSSYLESRLKKKGVSVYDYGNLQFETVRNDGEFVKGCKHSRTVGLANSQIAERVEMVLKTERKVLLLGGDHSVAIGSIAGHSNFSKRNVAVIWVDAHPDINTPLTSLSGHLHGMPVSFLSREMPHIHPKLPGFEWLNPCISVKNLAYIGLRSIDPEEQDFIEKLNICAFSAKDVRTLGVDFVMSAIMSQIDPWDRLPIHLSFDVDAMDPGIIPATGTPVKCGLNLKEGLDIAKYIFKTGRLSVMDVVELNPKLASKAESNWSADVIVEIIVRAFCGRRGYHFMTEPKEEESPSDLYTIRED</sequence>
<dbReference type="NCBIfam" id="TIGR01229">
    <property type="entry name" value="rocF_arginase"/>
    <property type="match status" value="1"/>
</dbReference>
<dbReference type="GO" id="GO:0004053">
    <property type="term" value="F:arginase activity"/>
    <property type="evidence" value="ECO:0007669"/>
    <property type="project" value="UniProtKB-EC"/>
</dbReference>
<dbReference type="SUPFAM" id="SSF52768">
    <property type="entry name" value="Arginase/deacetylase"/>
    <property type="match status" value="1"/>
</dbReference>
<name>A0AAD8F599_BIOPF</name>
<dbReference type="PROSITE" id="PS01053">
    <property type="entry name" value="ARGINASE_1"/>
    <property type="match status" value="1"/>
</dbReference>
<gene>
    <name evidence="13" type="ORF">Bpfe_018345</name>
</gene>
<dbReference type="PROSITE" id="PS51409">
    <property type="entry name" value="ARGINASE_2"/>
    <property type="match status" value="1"/>
</dbReference>
<dbReference type="GO" id="GO:0005634">
    <property type="term" value="C:nucleus"/>
    <property type="evidence" value="ECO:0007669"/>
    <property type="project" value="TreeGrafter"/>
</dbReference>
<dbReference type="PANTHER" id="PTHR43782">
    <property type="entry name" value="ARGINASE"/>
    <property type="match status" value="1"/>
</dbReference>
<comment type="caution">
    <text evidence="13">The sequence shown here is derived from an EMBL/GenBank/DDBJ whole genome shotgun (WGS) entry which is preliminary data.</text>
</comment>
<dbReference type="PRINTS" id="PR00116">
    <property type="entry name" value="ARGINASE"/>
</dbReference>
<organism evidence="13 14">
    <name type="scientific">Biomphalaria pfeifferi</name>
    <name type="common">Bloodfluke planorb</name>
    <name type="synonym">Freshwater snail</name>
    <dbReference type="NCBI Taxonomy" id="112525"/>
    <lineage>
        <taxon>Eukaryota</taxon>
        <taxon>Metazoa</taxon>
        <taxon>Spiralia</taxon>
        <taxon>Lophotrochozoa</taxon>
        <taxon>Mollusca</taxon>
        <taxon>Gastropoda</taxon>
        <taxon>Heterobranchia</taxon>
        <taxon>Euthyneura</taxon>
        <taxon>Panpulmonata</taxon>
        <taxon>Hygrophila</taxon>
        <taxon>Lymnaeoidea</taxon>
        <taxon>Planorbidae</taxon>
        <taxon>Biomphalaria</taxon>
    </lineage>
</organism>
<evidence type="ECO:0000313" key="13">
    <source>
        <dbReference type="EMBL" id="KAK0052262.1"/>
    </source>
</evidence>
<dbReference type="InterPro" id="IPR020855">
    <property type="entry name" value="Ureohydrolase_Mn_BS"/>
</dbReference>
<dbReference type="AlphaFoldDB" id="A0AAD8F599"/>
<evidence type="ECO:0000313" key="14">
    <source>
        <dbReference type="Proteomes" id="UP001233172"/>
    </source>
</evidence>
<evidence type="ECO:0000256" key="8">
    <source>
        <dbReference type="ARBA" id="ARBA00023211"/>
    </source>
</evidence>
<reference evidence="13" key="2">
    <citation type="submission" date="2023-04" db="EMBL/GenBank/DDBJ databases">
        <authorList>
            <person name="Bu L."/>
            <person name="Lu L."/>
            <person name="Laidemitt M.R."/>
            <person name="Zhang S.M."/>
            <person name="Mutuku M."/>
            <person name="Mkoji G."/>
            <person name="Steinauer M."/>
            <person name="Loker E.S."/>
        </authorList>
    </citation>
    <scope>NUCLEOTIDE SEQUENCE</scope>
    <source>
        <strain evidence="13">KasaAsao</strain>
        <tissue evidence="13">Whole Snail</tissue>
    </source>
</reference>
<dbReference type="PANTHER" id="PTHR43782:SF3">
    <property type="entry name" value="ARGINASE"/>
    <property type="match status" value="1"/>
</dbReference>
<dbReference type="FunFam" id="3.40.800.10:FF:000012">
    <property type="entry name" value="Arginase"/>
    <property type="match status" value="1"/>
</dbReference>
<keyword evidence="7 11" id="KW-0378">Hydrolase</keyword>
<evidence type="ECO:0000256" key="3">
    <source>
        <dbReference type="ARBA" id="ARBA00018123"/>
    </source>
</evidence>
<evidence type="ECO:0000256" key="10">
    <source>
        <dbReference type="PROSITE-ProRule" id="PRU00742"/>
    </source>
</evidence>
<dbReference type="Proteomes" id="UP001233172">
    <property type="component" value="Unassembled WGS sequence"/>
</dbReference>
<protein>
    <recommendedName>
        <fullName evidence="3 12">Arginase</fullName>
        <ecNumber evidence="2 12">3.5.3.1</ecNumber>
    </recommendedName>
</protein>
<dbReference type="Gene3D" id="3.40.800.10">
    <property type="entry name" value="Ureohydrolase domain"/>
    <property type="match status" value="1"/>
</dbReference>
<dbReference type="InterPro" id="IPR014033">
    <property type="entry name" value="Arginase"/>
</dbReference>
<evidence type="ECO:0000256" key="7">
    <source>
        <dbReference type="ARBA" id="ARBA00022801"/>
    </source>
</evidence>
<dbReference type="GO" id="GO:0000050">
    <property type="term" value="P:urea cycle"/>
    <property type="evidence" value="ECO:0007669"/>
    <property type="project" value="UniProtKB-KW"/>
</dbReference>
<evidence type="ECO:0000256" key="1">
    <source>
        <dbReference type="ARBA" id="ARBA00005098"/>
    </source>
</evidence>
<keyword evidence="14" id="KW-1185">Reference proteome</keyword>
<dbReference type="GO" id="GO:0030145">
    <property type="term" value="F:manganese ion binding"/>
    <property type="evidence" value="ECO:0007669"/>
    <property type="project" value="TreeGrafter"/>
</dbReference>
<dbReference type="EC" id="3.5.3.1" evidence="2 12"/>
<comment type="catalytic activity">
    <reaction evidence="9 12">
        <text>L-arginine + H2O = urea + L-ornithine</text>
        <dbReference type="Rhea" id="RHEA:20569"/>
        <dbReference type="ChEBI" id="CHEBI:15377"/>
        <dbReference type="ChEBI" id="CHEBI:16199"/>
        <dbReference type="ChEBI" id="CHEBI:32682"/>
        <dbReference type="ChEBI" id="CHEBI:46911"/>
        <dbReference type="EC" id="3.5.3.1"/>
    </reaction>
</comment>
<dbReference type="GO" id="GO:0005829">
    <property type="term" value="C:cytosol"/>
    <property type="evidence" value="ECO:0007669"/>
    <property type="project" value="TreeGrafter"/>
</dbReference>
<evidence type="ECO:0000256" key="5">
    <source>
        <dbReference type="ARBA" id="ARBA00022503"/>
    </source>
</evidence>
<proteinExistence type="inferred from homology"/>
<keyword evidence="6 12" id="KW-0479">Metal-binding</keyword>
<dbReference type="CDD" id="cd09989">
    <property type="entry name" value="Arginase"/>
    <property type="match status" value="1"/>
</dbReference>
<keyword evidence="8 12" id="KW-0464">Manganese</keyword>
<evidence type="ECO:0000256" key="4">
    <source>
        <dbReference type="ARBA" id="ARBA00022436"/>
    </source>
</evidence>
<reference evidence="13" key="1">
    <citation type="journal article" date="2023" name="PLoS Negl. Trop. Dis.">
        <title>A genome sequence for Biomphalaria pfeifferi, the major vector snail for the human-infecting parasite Schistosoma mansoni.</title>
        <authorList>
            <person name="Bu L."/>
            <person name="Lu L."/>
            <person name="Laidemitt M.R."/>
            <person name="Zhang S.M."/>
            <person name="Mutuku M."/>
            <person name="Mkoji G."/>
            <person name="Steinauer M."/>
            <person name="Loker E.S."/>
        </authorList>
    </citation>
    <scope>NUCLEOTIDE SEQUENCE</scope>
    <source>
        <strain evidence="13">KasaAsao</strain>
    </source>
</reference>
<accession>A0AAD8F599</accession>
<comment type="similarity">
    <text evidence="10 11">Belongs to the arginase family.</text>
</comment>
<evidence type="ECO:0000256" key="12">
    <source>
        <dbReference type="RuleBase" id="RU361159"/>
    </source>
</evidence>
<evidence type="ECO:0000256" key="11">
    <source>
        <dbReference type="RuleBase" id="RU003684"/>
    </source>
</evidence>
<keyword evidence="5 12" id="KW-0056">Arginine metabolism</keyword>
<evidence type="ECO:0000256" key="6">
    <source>
        <dbReference type="ARBA" id="ARBA00022723"/>
    </source>
</evidence>
<evidence type="ECO:0000256" key="2">
    <source>
        <dbReference type="ARBA" id="ARBA00012168"/>
    </source>
</evidence>
<evidence type="ECO:0000256" key="9">
    <source>
        <dbReference type="ARBA" id="ARBA00047391"/>
    </source>
</evidence>
<dbReference type="InterPro" id="IPR023696">
    <property type="entry name" value="Ureohydrolase_dom_sf"/>
</dbReference>
<dbReference type="Pfam" id="PF00491">
    <property type="entry name" value="Arginase"/>
    <property type="match status" value="1"/>
</dbReference>